<dbReference type="GeneID" id="25259489"/>
<keyword evidence="3" id="KW-1185">Reference proteome</keyword>
<dbReference type="EMBL" id="JMKJ01000222">
    <property type="protein sequence ID" value="KGG51631.1"/>
    <property type="molecule type" value="Genomic_DNA"/>
</dbReference>
<evidence type="ECO:0000256" key="1">
    <source>
        <dbReference type="SAM" id="MobiDB-lite"/>
    </source>
</evidence>
<sequence>MATPKRNMLRNSRSDSSEEEDGAVVLINFPPKLPNTGIANKFGPLFASSTSASVAITVDGFVSDENEDQDGEVPKERRVSSGSLNANLNTLDTDANPMYMFNNEDAEFLSLYADEVPIRNPNLPCCSEDEEDLLIEDSIDRFAIENDSKHDTQSYLAEEDLDEEVERWESARAIHGQGTGVYDASILENTHSSTASQLFDPTRTYDGHNAHQPLRLKANHRGSRSFASFSTSTIDVEENEHILSGICAFSTKTLSRLNDQLHSLNSRVLGIQKRIQELQKSF</sequence>
<reference evidence="2 3" key="1">
    <citation type="submission" date="2014-04" db="EMBL/GenBank/DDBJ databases">
        <title>A new species of microsporidia sheds light on the evolution of extreme parasitism.</title>
        <authorList>
            <person name="Haag K.L."/>
            <person name="James T.Y."/>
            <person name="Larsson R."/>
            <person name="Schaer T.M."/>
            <person name="Refardt D."/>
            <person name="Pombert J.-F."/>
            <person name="Ebert D."/>
        </authorList>
    </citation>
    <scope>NUCLEOTIDE SEQUENCE [LARGE SCALE GENOMIC DNA]</scope>
    <source>
        <strain evidence="2 3">UGP3</strain>
        <tissue evidence="2">Spores</tissue>
    </source>
</reference>
<feature type="region of interest" description="Disordered" evidence="1">
    <location>
        <begin position="63"/>
        <end position="89"/>
    </location>
</feature>
<organism evidence="2 3">
    <name type="scientific">Mitosporidium daphniae</name>
    <dbReference type="NCBI Taxonomy" id="1485682"/>
    <lineage>
        <taxon>Eukaryota</taxon>
        <taxon>Fungi</taxon>
        <taxon>Fungi incertae sedis</taxon>
        <taxon>Microsporidia</taxon>
        <taxon>Mitosporidium</taxon>
    </lineage>
</organism>
<dbReference type="Proteomes" id="UP000029725">
    <property type="component" value="Unassembled WGS sequence"/>
</dbReference>
<dbReference type="RefSeq" id="XP_013238114.1">
    <property type="nucleotide sequence ID" value="XM_013382660.1"/>
</dbReference>
<comment type="caution">
    <text evidence="2">The sequence shown here is derived from an EMBL/GenBank/DDBJ whole genome shotgun (WGS) entry which is preliminary data.</text>
</comment>
<proteinExistence type="predicted"/>
<feature type="region of interest" description="Disordered" evidence="1">
    <location>
        <begin position="1"/>
        <end position="22"/>
    </location>
</feature>
<dbReference type="VEuPathDB" id="MicrosporidiaDB:DI09_2p80"/>
<feature type="compositionally biased region" description="Polar residues" evidence="1">
    <location>
        <begin position="80"/>
        <end position="89"/>
    </location>
</feature>
<evidence type="ECO:0000313" key="2">
    <source>
        <dbReference type="EMBL" id="KGG51631.1"/>
    </source>
</evidence>
<gene>
    <name evidence="2" type="ORF">DI09_2p80</name>
</gene>
<protein>
    <submittedName>
        <fullName evidence="2">Uncharacterized protein</fullName>
    </submittedName>
</protein>
<dbReference type="AlphaFoldDB" id="A0A098VV78"/>
<name>A0A098VV78_9MICR</name>
<accession>A0A098VV78</accession>
<evidence type="ECO:0000313" key="3">
    <source>
        <dbReference type="Proteomes" id="UP000029725"/>
    </source>
</evidence>
<dbReference type="HOGENOM" id="CLU_987253_0_0_1"/>